<evidence type="ECO:0000256" key="3">
    <source>
        <dbReference type="SAM" id="MobiDB-lite"/>
    </source>
</evidence>
<dbReference type="STRING" id="86630.A0A367J5L5"/>
<feature type="region of interest" description="Disordered" evidence="3">
    <location>
        <begin position="621"/>
        <end position="654"/>
    </location>
</feature>
<dbReference type="SUPFAM" id="SSF47370">
    <property type="entry name" value="Bromodomain"/>
    <property type="match status" value="2"/>
</dbReference>
<evidence type="ECO:0000256" key="1">
    <source>
        <dbReference type="ARBA" id="ARBA00023117"/>
    </source>
</evidence>
<dbReference type="Proteomes" id="UP000252139">
    <property type="component" value="Unassembled WGS sequence"/>
</dbReference>
<dbReference type="GO" id="GO:0006338">
    <property type="term" value="P:chromatin remodeling"/>
    <property type="evidence" value="ECO:0007669"/>
    <property type="project" value="TreeGrafter"/>
</dbReference>
<feature type="region of interest" description="Disordered" evidence="3">
    <location>
        <begin position="496"/>
        <end position="515"/>
    </location>
</feature>
<dbReference type="Gene3D" id="1.20.920.10">
    <property type="entry name" value="Bromodomain-like"/>
    <property type="match status" value="2"/>
</dbReference>
<feature type="region of interest" description="Disordered" evidence="3">
    <location>
        <begin position="274"/>
        <end position="380"/>
    </location>
</feature>
<dbReference type="EMBL" id="PJQL01002206">
    <property type="protein sequence ID" value="RCH85011.1"/>
    <property type="molecule type" value="Genomic_DNA"/>
</dbReference>
<feature type="region of interest" description="Disordered" evidence="3">
    <location>
        <begin position="429"/>
        <end position="479"/>
    </location>
</feature>
<feature type="region of interest" description="Disordered" evidence="3">
    <location>
        <begin position="1"/>
        <end position="38"/>
    </location>
</feature>
<keyword evidence="6" id="KW-1185">Reference proteome</keyword>
<dbReference type="InterPro" id="IPR050935">
    <property type="entry name" value="Bromo_chromatin_reader"/>
</dbReference>
<dbReference type="AlphaFoldDB" id="A0A367J5L5"/>
<feature type="domain" description="Bromo" evidence="4">
    <location>
        <begin position="179"/>
        <end position="251"/>
    </location>
</feature>
<evidence type="ECO:0000313" key="5">
    <source>
        <dbReference type="EMBL" id="RCH85011.1"/>
    </source>
</evidence>
<dbReference type="PRINTS" id="PR00503">
    <property type="entry name" value="BROMODOMAIN"/>
</dbReference>
<evidence type="ECO:0000256" key="2">
    <source>
        <dbReference type="PROSITE-ProRule" id="PRU00035"/>
    </source>
</evidence>
<gene>
    <name evidence="5" type="ORF">CU097_007383</name>
</gene>
<feature type="compositionally biased region" description="Polar residues" evidence="3">
    <location>
        <begin position="367"/>
        <end position="377"/>
    </location>
</feature>
<sequence>MISSIAQKRPFASIVTEDEETTTNQHPSENEREKKSFERMSLQDRRLCSETLNKLWKHPCSFPFQQPVDPVLYNIPDYFDIIKHPMDLSTIEKKMDEYKSKEEFIADVELMFYNCFLYNNPTDPVCDQARELEKLFKKQLPKLRASPAVDKKEKVTAAAMPDEEYKHCESVVKEFKKPKYAHLIWPFERPVDADAWGATDYYDIIKRPMDLSTIERKFNELVYNSEDELHDDFKLMFENCYLYNPPQHEVHLLGKKFESAFDKFWSKLHGKSKEKSVKKQRVDQHQELMITPPTTQDDLHLKSDNNHTTPTVTKPVTQSTNASKTTTAQTGTQAPPQPSSQAAAASNDGRNVLRIKLNVKKPEEAKPTSTPSTSAPHKSTVKISGLALSKEPPTAAPKLALDQQPPSPLEKKEQRPALVLQNHDKWVAQAKQHALQQQQSYKSTNNNNKPVNIKSNTVPSERRTSLSRPPEQPKPSMFDIGELYNKINDEKRLRQQQLREEQERREREERARRERDRLRHEEQLAKKREFLKQMAKRKEREKEQRLAALNERVVDISAQKMISHKFESNILSKDLDWRELISWQRDTVDYRHIPVPAFIRRSHLNLQELRSKLLSKSVRLKNARQQAEHGQHFEYASNNGGHHSSGQDSDMDVE</sequence>
<keyword evidence="1 2" id="KW-0103">Bromodomain</keyword>
<evidence type="ECO:0000313" key="6">
    <source>
        <dbReference type="Proteomes" id="UP000252139"/>
    </source>
</evidence>
<feature type="compositionally biased region" description="Polar residues" evidence="3">
    <location>
        <begin position="306"/>
        <end position="316"/>
    </location>
</feature>
<dbReference type="InterPro" id="IPR036427">
    <property type="entry name" value="Bromodomain-like_sf"/>
</dbReference>
<organism evidence="5 6">
    <name type="scientific">Rhizopus azygosporus</name>
    <name type="common">Rhizopus microsporus var. azygosporus</name>
    <dbReference type="NCBI Taxonomy" id="86630"/>
    <lineage>
        <taxon>Eukaryota</taxon>
        <taxon>Fungi</taxon>
        <taxon>Fungi incertae sedis</taxon>
        <taxon>Mucoromycota</taxon>
        <taxon>Mucoromycotina</taxon>
        <taxon>Mucoromycetes</taxon>
        <taxon>Mucorales</taxon>
        <taxon>Mucorineae</taxon>
        <taxon>Rhizopodaceae</taxon>
        <taxon>Rhizopus</taxon>
    </lineage>
</organism>
<dbReference type="InterPro" id="IPR001487">
    <property type="entry name" value="Bromodomain"/>
</dbReference>
<dbReference type="InterPro" id="IPR018359">
    <property type="entry name" value="Bromodomain_CS"/>
</dbReference>
<dbReference type="PROSITE" id="PS00633">
    <property type="entry name" value="BROMODOMAIN_1"/>
    <property type="match status" value="1"/>
</dbReference>
<dbReference type="PANTHER" id="PTHR22880:SF225">
    <property type="entry name" value="BROMODOMAIN-CONTAINING PROTEIN BET-1-RELATED"/>
    <property type="match status" value="1"/>
</dbReference>
<dbReference type="SMART" id="SM00297">
    <property type="entry name" value="BROMO"/>
    <property type="match status" value="2"/>
</dbReference>
<accession>A0A367J5L5</accession>
<feature type="compositionally biased region" description="Polar residues" evidence="3">
    <location>
        <begin position="636"/>
        <end position="648"/>
    </location>
</feature>
<evidence type="ECO:0000259" key="4">
    <source>
        <dbReference type="PROSITE" id="PS50014"/>
    </source>
</evidence>
<dbReference type="GO" id="GO:0006355">
    <property type="term" value="P:regulation of DNA-templated transcription"/>
    <property type="evidence" value="ECO:0007669"/>
    <property type="project" value="TreeGrafter"/>
</dbReference>
<dbReference type="GO" id="GO:0005634">
    <property type="term" value="C:nucleus"/>
    <property type="evidence" value="ECO:0007669"/>
    <property type="project" value="TreeGrafter"/>
</dbReference>
<reference evidence="5 6" key="1">
    <citation type="journal article" date="2018" name="G3 (Bethesda)">
        <title>Phylogenetic and Phylogenomic Definition of Rhizopus Species.</title>
        <authorList>
            <person name="Gryganskyi A.P."/>
            <person name="Golan J."/>
            <person name="Dolatabadi S."/>
            <person name="Mondo S."/>
            <person name="Robb S."/>
            <person name="Idnurm A."/>
            <person name="Muszewska A."/>
            <person name="Steczkiewicz K."/>
            <person name="Masonjones S."/>
            <person name="Liao H.L."/>
            <person name="Gajdeczka M.T."/>
            <person name="Anike F."/>
            <person name="Vuek A."/>
            <person name="Anishchenko I.M."/>
            <person name="Voigt K."/>
            <person name="de Hoog G.S."/>
            <person name="Smith M.E."/>
            <person name="Heitman J."/>
            <person name="Vilgalys R."/>
            <person name="Stajich J.E."/>
        </authorList>
    </citation>
    <scope>NUCLEOTIDE SEQUENCE [LARGE SCALE GENOMIC DNA]</scope>
    <source>
        <strain evidence="5 6">CBS 357.93</strain>
    </source>
</reference>
<feature type="compositionally biased region" description="Basic and acidic residues" evidence="3">
    <location>
        <begin position="274"/>
        <end position="286"/>
    </location>
</feature>
<feature type="compositionally biased region" description="Low complexity" evidence="3">
    <location>
        <begin position="429"/>
        <end position="457"/>
    </location>
</feature>
<feature type="compositionally biased region" description="Basic and acidic residues" evidence="3">
    <location>
        <begin position="28"/>
        <end position="38"/>
    </location>
</feature>
<dbReference type="PROSITE" id="PS50014">
    <property type="entry name" value="BROMODOMAIN_2"/>
    <property type="match status" value="2"/>
</dbReference>
<feature type="compositionally biased region" description="Low complexity" evidence="3">
    <location>
        <begin position="317"/>
        <end position="346"/>
    </location>
</feature>
<feature type="domain" description="Bromo" evidence="4">
    <location>
        <begin position="56"/>
        <end position="126"/>
    </location>
</feature>
<dbReference type="OrthoDB" id="21449at2759"/>
<proteinExistence type="predicted"/>
<dbReference type="Pfam" id="PF00439">
    <property type="entry name" value="Bromodomain"/>
    <property type="match status" value="2"/>
</dbReference>
<dbReference type="PANTHER" id="PTHR22880">
    <property type="entry name" value="FALZ-RELATED BROMODOMAIN-CONTAINING PROTEINS"/>
    <property type="match status" value="1"/>
</dbReference>
<dbReference type="GO" id="GO:0000785">
    <property type="term" value="C:chromatin"/>
    <property type="evidence" value="ECO:0007669"/>
    <property type="project" value="TreeGrafter"/>
</dbReference>
<name>A0A367J5L5_RHIAZ</name>
<protein>
    <recommendedName>
        <fullName evidence="4">Bromo domain-containing protein</fullName>
    </recommendedName>
</protein>
<comment type="caution">
    <text evidence="5">The sequence shown here is derived from an EMBL/GenBank/DDBJ whole genome shotgun (WGS) entry which is preliminary data.</text>
</comment>